<dbReference type="OrthoDB" id="3661391at2"/>
<dbReference type="AlphaFoldDB" id="A0A9W6PJI1"/>
<reference evidence="1" key="1">
    <citation type="submission" date="2023-02" db="EMBL/GenBank/DDBJ databases">
        <title>Kitasatospora phosalacinea NBRC 14362.</title>
        <authorList>
            <person name="Ichikawa N."/>
            <person name="Sato H."/>
            <person name="Tonouchi N."/>
        </authorList>
    </citation>
    <scope>NUCLEOTIDE SEQUENCE</scope>
    <source>
        <strain evidence="1">NBRC 14362</strain>
    </source>
</reference>
<evidence type="ECO:0000313" key="2">
    <source>
        <dbReference type="Proteomes" id="UP001165143"/>
    </source>
</evidence>
<dbReference type="SUPFAM" id="SSF53756">
    <property type="entry name" value="UDP-Glycosyltransferase/glycogen phosphorylase"/>
    <property type="match status" value="1"/>
</dbReference>
<comment type="caution">
    <text evidence="1">The sequence shown here is derived from an EMBL/GenBank/DDBJ whole genome shotgun (WGS) entry which is preliminary data.</text>
</comment>
<dbReference type="Proteomes" id="UP001165143">
    <property type="component" value="Unassembled WGS sequence"/>
</dbReference>
<dbReference type="RefSeq" id="WP_033251875.1">
    <property type="nucleotide sequence ID" value="NZ_BSRX01000024.1"/>
</dbReference>
<evidence type="ECO:0008006" key="3">
    <source>
        <dbReference type="Google" id="ProtNLM"/>
    </source>
</evidence>
<gene>
    <name evidence="1" type="ORF">Kpho01_41660</name>
</gene>
<dbReference type="EMBL" id="BSRX01000024">
    <property type="protein sequence ID" value="GLW56155.1"/>
    <property type="molecule type" value="Genomic_DNA"/>
</dbReference>
<protein>
    <recommendedName>
        <fullName evidence="3">Translation initiation factor 2</fullName>
    </recommendedName>
</protein>
<accession>A0A9W6PJI1</accession>
<name>A0A9W6PJI1_9ACTN</name>
<sequence length="557" mass="58886">MSDAARNQRPSVLLAFRSAVALNRLLDVLPVFEGDPRIDRWFTLVPGSRFGTDALAVLDRAGARVVDFDEARSRHFDLILSTSPKGALTSLSGRARALLPHGAGFNKALADEGSPALPSGLDPAFLLSAGEPWADLHGLGHHEQLARLTEFCPPAAARAVVVGDPTLDRMRESTGRRDTYRRGLGVGGRTLLAVLTTWGPEGLLARRHGLPLDLVLHLPVDGYLVALVVHPNEVSTRTPFDLAEQLGPALRAGLLLPSPHQEWASVLVAADAVLTDHGSTALYAAALGRTVVLDGYDGGSELLPGTPMARLLAASPRFTGAADLPGLLRAAAVPDPARFAADAFARPGEALPLLRAELYRLLGLAPPRTPLTPELLPDPVVSRPPAAALAVRAEVDGRRVRVERFPVATGLPVHHRSAHHGAAGLTEQRSAELVWRRPGTGRWSAAGWAAHVLDELPGCRVAAALLSAELCLLVHRRHGPFALRVLPHRADGLVRRIDPAAAASAAYAWLVAHPRAAEELSVGPSAGVPVELDCTVGPVTVRLELAAAGAAQLEAEF</sequence>
<organism evidence="1 2">
    <name type="scientific">Kitasatospora phosalacinea</name>
    <dbReference type="NCBI Taxonomy" id="2065"/>
    <lineage>
        <taxon>Bacteria</taxon>
        <taxon>Bacillati</taxon>
        <taxon>Actinomycetota</taxon>
        <taxon>Actinomycetes</taxon>
        <taxon>Kitasatosporales</taxon>
        <taxon>Streptomycetaceae</taxon>
        <taxon>Kitasatospora</taxon>
    </lineage>
</organism>
<proteinExistence type="predicted"/>
<evidence type="ECO:0000313" key="1">
    <source>
        <dbReference type="EMBL" id="GLW56155.1"/>
    </source>
</evidence>